<feature type="coiled-coil region" evidence="3">
    <location>
        <begin position="789"/>
        <end position="865"/>
    </location>
</feature>
<sequence length="1815" mass="208056">MKHSRSYSGLLIGIVLCACAEWFWWWFEDIYGAFIYARLIWYRTWQLLVLVQSIAEMAGLSHPESRRRYSWWWDSHISPKNSRWLQDNLTGMDSKVKQMIKLIEEDADSFARRAEMYYKRRPELMRLVEEFYRAYRALAERYDHATGVIRHAHKTMVEAFPDQVASMMNEEVDANSPFMPPSVREFFDPDELPNGAMGLSSPNSPVAKSNAVLAEEPELVRSRKVLKQLDFFEKGSGRKSIDFNEGEEKEWNIHDGTDSNAKVGEADSSHFKEALTKLEAEKEAVLLQYQRSSERLSNLEKEVVFAHEDSKQLTERATKAEAEVELLNGALIELHAEKELVLLQYQQCLNKISFLEDRIFHDEQDANETTHQVKRAENEVQLLKQDLDVLQAEKEAITAQHRQCTDTIGVIETKLQQAEENARRTNERAEMAESKVENLNLAIIGLTEEKEAYLLQCQQFQERISSLEFQILFSQDEAQRLNEEINNGVAKLKGAEEHCLLIERSHQTIQSELDSLIRKMESKDNELTEKQVEIGRLWTCAQEERLRFVEAETAFQTLQHLHNESQEELAALAAELQNRDQMVLDLESHNHCLQEEVLKMKDDNRTLNEINLASAASMENMQDEISNLRETITKLQEEIETRVNERNASRQEIYHLREEFNEMKHCHGTILKQMESLELDPESFVLSVKELRDNSSKFSDAYLIEKSEKAALMEKLDTMAALLEKNAVLENSIVYLYAELQQAKEKVKTLEETCQLLVEENSTIVTEKNALNFRFQVLAENSGALSEKNVSLESSLANANAELEILKEKSRRLEESLLLASIEKTGLLNESETLSQQLWFTRQRLSDIEIKYDELEVKNFNLETEKQLLLCSLDEMHNLLNSTKQENAESAKSYQVRLSSLECQLLPLKEETRRAKNSYNEEVDKSIRADIETSILQNCLQELHETNLSLALDCLKFIGAAQTYEKRIAYTEQKNADQHVESKAMFDVLEKLRVVFFQLSKTLDMSTGIGPWWRYEDKTVSHQPQLNQILEKAEDIKKALSTTLDENLQLVLEKSVLITLLRQLRLEAADLDMEKCILSQNLKSSAERLLKLLTEAPVILETNEGLKRTVEEGDNREKMLKNELEELKLNLLDAQWYCQTLQQDKNLLLEEKKSLMKELMDLKDANRALEEEIHDVLGDAESLNNIFLVFRNFFSEKSMELKELEESMHQLEHVKNTLEEAIRTLEGKLETVLVDKLRLVKSLEESENELRIVKSISSQLDDDIGNRNKLLHQKEKELSEASCKLESLQNERTRLHQAIESLKGENNNVKAVTEKQKEQIFELVDANRLITEENFYLQGSKNNLEGLCEKEFEDIFSTLQISAIHEACYLEKFHEFGERFESMTSKISTAETESQRLKEIITVLEFENAELNARFSDYDSAVNSLSGSVASLECQTIFHGKLSNIYGTKDAGSVSNHQEPVCGQGNSSDVISEIGCSESKNLRNEIQAVEPSVDNIQRLVSEGSLGSSVRAEASVVYTDELGSRRSLQLKRVGARRQGNLIFGASAEITELPKDIMFHQISECSSHGRSRREVAAADAHMLELWGTSSKGSSMNFSDAKTQKLVSRGKEISSSEIVAEKEMAVVDKLEISKNPQQRGKRAKILERLQFDAQKLANLRKSVQDLKNRVEIAEKIKETKGGNEYDTVKGQLEEAEEAIEKLFGMNEKLTKSAEDDSTSPKCVSENGSDESGSVRRRRVVEQVRGASEKISQLHFEVQKLQYMILKLGKEESVKTRFVPLSPRVRLLDYLNGGRRPVFAHQHKRKHFFGCIRPPTEGD</sequence>
<keyword evidence="1 3" id="KW-0175">Coiled coil</keyword>
<feature type="region of interest" description="Disordered" evidence="4">
    <location>
        <begin position="1707"/>
        <end position="1733"/>
    </location>
</feature>
<name>A0A7N0TLR0_KALFE</name>
<keyword evidence="8" id="KW-1185">Reference proteome</keyword>
<dbReference type="InterPro" id="IPR011684">
    <property type="entry name" value="NAB"/>
</dbReference>
<dbReference type="Proteomes" id="UP000594263">
    <property type="component" value="Unplaced"/>
</dbReference>
<comment type="similarity">
    <text evidence="2">Belongs to the NET family.</text>
</comment>
<protein>
    <recommendedName>
        <fullName evidence="6">NAB domain-containing protein</fullName>
    </recommendedName>
</protein>
<feature type="coiled-coil region" evidence="3">
    <location>
        <begin position="733"/>
        <end position="760"/>
    </location>
</feature>
<feature type="coiled-coil region" evidence="3">
    <location>
        <begin position="366"/>
        <end position="575"/>
    </location>
</feature>
<evidence type="ECO:0000259" key="6">
    <source>
        <dbReference type="PROSITE" id="PS51774"/>
    </source>
</evidence>
<feature type="domain" description="NAB" evidence="6">
    <location>
        <begin position="69"/>
        <end position="149"/>
    </location>
</feature>
<evidence type="ECO:0000256" key="2">
    <source>
        <dbReference type="ARBA" id="ARBA00038006"/>
    </source>
</evidence>
<dbReference type="PROSITE" id="PS51257">
    <property type="entry name" value="PROKAR_LIPOPROTEIN"/>
    <property type="match status" value="1"/>
</dbReference>
<feature type="coiled-coil region" evidence="3">
    <location>
        <begin position="1271"/>
        <end position="1319"/>
    </location>
</feature>
<evidence type="ECO:0000256" key="3">
    <source>
        <dbReference type="SAM" id="Coils"/>
    </source>
</evidence>
<keyword evidence="5" id="KW-0472">Membrane</keyword>
<dbReference type="OMA" id="ESWETNK"/>
<dbReference type="GO" id="GO:0005886">
    <property type="term" value="C:plasma membrane"/>
    <property type="evidence" value="ECO:0007669"/>
    <property type="project" value="TreeGrafter"/>
</dbReference>
<feature type="coiled-coil region" evidence="3">
    <location>
        <begin position="275"/>
        <end position="337"/>
    </location>
</feature>
<evidence type="ECO:0000256" key="1">
    <source>
        <dbReference type="ARBA" id="ARBA00023054"/>
    </source>
</evidence>
<proteinExistence type="inferred from homology"/>
<dbReference type="Gramene" id="Kaladp0040s0047.1.v1.1">
    <property type="protein sequence ID" value="Kaladp0040s0047.1.v1.1"/>
    <property type="gene ID" value="Kaladp0040s0047.v1.1"/>
</dbReference>
<dbReference type="InterPro" id="IPR051861">
    <property type="entry name" value="NET_actin-binding_domain"/>
</dbReference>
<dbReference type="Pfam" id="PF07765">
    <property type="entry name" value="KIP1"/>
    <property type="match status" value="1"/>
</dbReference>
<dbReference type="PANTHER" id="PTHR32258">
    <property type="entry name" value="PROTEIN NETWORKED 4A"/>
    <property type="match status" value="1"/>
</dbReference>
<dbReference type="GO" id="GO:0051015">
    <property type="term" value="F:actin filament binding"/>
    <property type="evidence" value="ECO:0007669"/>
    <property type="project" value="TreeGrafter"/>
</dbReference>
<dbReference type="EnsemblPlants" id="Kaladp0040s0047.1.v1.1">
    <property type="protein sequence ID" value="Kaladp0040s0047.1.v1.1"/>
    <property type="gene ID" value="Kaladp0040s0047.v1.1"/>
</dbReference>
<accession>A0A7N0TLR0</accession>
<keyword evidence="5" id="KW-0812">Transmembrane</keyword>
<keyword evidence="5" id="KW-1133">Transmembrane helix</keyword>
<feature type="coiled-coil region" evidence="3">
    <location>
        <begin position="1110"/>
        <end position="1235"/>
    </location>
</feature>
<evidence type="ECO:0000313" key="8">
    <source>
        <dbReference type="Proteomes" id="UP000594263"/>
    </source>
</evidence>
<reference evidence="7" key="1">
    <citation type="submission" date="2021-01" db="UniProtKB">
        <authorList>
            <consortium name="EnsemblPlants"/>
        </authorList>
    </citation>
    <scope>IDENTIFICATION</scope>
</reference>
<evidence type="ECO:0000313" key="7">
    <source>
        <dbReference type="EnsemblPlants" id="Kaladp0040s0047.1.v1.1"/>
    </source>
</evidence>
<feature type="transmembrane region" description="Helical" evidence="5">
    <location>
        <begin position="7"/>
        <end position="27"/>
    </location>
</feature>
<evidence type="ECO:0000256" key="4">
    <source>
        <dbReference type="SAM" id="MobiDB-lite"/>
    </source>
</evidence>
<organism evidence="7 8">
    <name type="scientific">Kalanchoe fedtschenkoi</name>
    <name type="common">Lavender scallops</name>
    <name type="synonym">South American air plant</name>
    <dbReference type="NCBI Taxonomy" id="63787"/>
    <lineage>
        <taxon>Eukaryota</taxon>
        <taxon>Viridiplantae</taxon>
        <taxon>Streptophyta</taxon>
        <taxon>Embryophyta</taxon>
        <taxon>Tracheophyta</taxon>
        <taxon>Spermatophyta</taxon>
        <taxon>Magnoliopsida</taxon>
        <taxon>eudicotyledons</taxon>
        <taxon>Gunneridae</taxon>
        <taxon>Pentapetalae</taxon>
        <taxon>Saxifragales</taxon>
        <taxon>Crassulaceae</taxon>
        <taxon>Kalanchoe</taxon>
    </lineage>
</organism>
<evidence type="ECO:0000256" key="5">
    <source>
        <dbReference type="SAM" id="Phobius"/>
    </source>
</evidence>
<dbReference type="PANTHER" id="PTHR32258:SF32">
    <property type="entry name" value="PROTEIN NETWORKED 1D"/>
    <property type="match status" value="1"/>
</dbReference>
<feature type="compositionally biased region" description="Polar residues" evidence="4">
    <location>
        <begin position="1716"/>
        <end position="1728"/>
    </location>
</feature>
<feature type="coiled-coil region" evidence="3">
    <location>
        <begin position="618"/>
        <end position="652"/>
    </location>
</feature>
<dbReference type="PROSITE" id="PS51774">
    <property type="entry name" value="NAB"/>
    <property type="match status" value="1"/>
</dbReference>